<keyword evidence="8 15" id="KW-0547">Nucleotide-binding</keyword>
<gene>
    <name evidence="17" type="ORF">IM45_1223</name>
</gene>
<keyword evidence="6 15" id="KW-0808">Transferase</keyword>
<dbReference type="PIRSF" id="PIRSF004491">
    <property type="entry name" value="FAD_Synth"/>
    <property type="match status" value="1"/>
</dbReference>
<dbReference type="SUPFAM" id="SSF52374">
    <property type="entry name" value="Nucleotidylyl transferase"/>
    <property type="match status" value="1"/>
</dbReference>
<dbReference type="Proteomes" id="UP000067325">
    <property type="component" value="Chromosome"/>
</dbReference>
<evidence type="ECO:0000259" key="16">
    <source>
        <dbReference type="SMART" id="SM00904"/>
    </source>
</evidence>
<evidence type="ECO:0000256" key="7">
    <source>
        <dbReference type="ARBA" id="ARBA00022695"/>
    </source>
</evidence>
<evidence type="ECO:0000256" key="9">
    <source>
        <dbReference type="ARBA" id="ARBA00022777"/>
    </source>
</evidence>
<evidence type="ECO:0000256" key="3">
    <source>
        <dbReference type="ARBA" id="ARBA00005201"/>
    </source>
</evidence>
<dbReference type="InterPro" id="IPR015864">
    <property type="entry name" value="FAD_synthase"/>
</dbReference>
<evidence type="ECO:0000256" key="10">
    <source>
        <dbReference type="ARBA" id="ARBA00022827"/>
    </source>
</evidence>
<evidence type="ECO:0000313" key="18">
    <source>
        <dbReference type="Proteomes" id="UP000067325"/>
    </source>
</evidence>
<dbReference type="FunFam" id="3.40.50.620:FF:000021">
    <property type="entry name" value="Riboflavin biosynthesis protein"/>
    <property type="match status" value="1"/>
</dbReference>
<protein>
    <recommendedName>
        <fullName evidence="15">Riboflavin biosynthesis protein</fullName>
    </recommendedName>
    <domain>
        <recommendedName>
            <fullName evidence="15">Riboflavin kinase</fullName>
            <ecNumber evidence="15">2.7.1.26</ecNumber>
        </recommendedName>
        <alternativeName>
            <fullName evidence="15">Flavokinase</fullName>
        </alternativeName>
    </domain>
    <domain>
        <recommendedName>
            <fullName evidence="15">FMN adenylyltransferase</fullName>
            <ecNumber evidence="15">2.7.7.2</ecNumber>
        </recommendedName>
        <alternativeName>
            <fullName evidence="15">FAD pyrophosphorylase</fullName>
        </alternativeName>
        <alternativeName>
            <fullName evidence="15">FAD synthase</fullName>
        </alternativeName>
    </domain>
</protein>
<keyword evidence="11 15" id="KW-0067">ATP-binding</keyword>
<dbReference type="UniPathway" id="UPA00277">
    <property type="reaction ID" value="UER00407"/>
</dbReference>
<dbReference type="eggNOG" id="COG0196">
    <property type="taxonomic scope" value="Bacteria"/>
</dbReference>
<comment type="function">
    <text evidence="1">Catalyzes the phosphorylation of riboflavin to FMN followed by the adenylation of FMN to FAD.</text>
</comment>
<evidence type="ECO:0000256" key="14">
    <source>
        <dbReference type="ARBA" id="ARBA00049494"/>
    </source>
</evidence>
<evidence type="ECO:0000256" key="12">
    <source>
        <dbReference type="ARBA" id="ARBA00023268"/>
    </source>
</evidence>
<dbReference type="Gene3D" id="2.40.30.30">
    <property type="entry name" value="Riboflavin kinase-like"/>
    <property type="match status" value="1"/>
</dbReference>
<reference evidence="17 18" key="1">
    <citation type="journal article" date="2014" name="MBio">
        <title>Differential genome evolution between companion symbionts in an insect-bacterial symbiosis.</title>
        <authorList>
            <person name="Bennett G.M."/>
            <person name="McCutcheon J.P."/>
            <person name="MacDonald B.R."/>
            <person name="Romanovicz D."/>
            <person name="Moran N.A."/>
        </authorList>
    </citation>
    <scope>NUCLEOTIDE SEQUENCE [LARGE SCALE GENOMIC DNA]</scope>
    <source>
        <strain evidence="17 18">BGSS</strain>
    </source>
</reference>
<accession>A0A088N2B8</accession>
<dbReference type="GO" id="GO:0006747">
    <property type="term" value="P:FAD biosynthetic process"/>
    <property type="evidence" value="ECO:0007669"/>
    <property type="project" value="UniProtKB-UniRule"/>
</dbReference>
<dbReference type="NCBIfam" id="NF004159">
    <property type="entry name" value="PRK05627.1-2"/>
    <property type="match status" value="1"/>
</dbReference>
<dbReference type="PANTHER" id="PTHR22749:SF6">
    <property type="entry name" value="RIBOFLAVIN KINASE"/>
    <property type="match status" value="1"/>
</dbReference>
<evidence type="ECO:0000256" key="2">
    <source>
        <dbReference type="ARBA" id="ARBA00004726"/>
    </source>
</evidence>
<dbReference type="InterPro" id="IPR023465">
    <property type="entry name" value="Riboflavin_kinase_dom_sf"/>
</dbReference>
<dbReference type="CDD" id="cd02064">
    <property type="entry name" value="FAD_synthetase_N"/>
    <property type="match status" value="1"/>
</dbReference>
<dbReference type="UniPathway" id="UPA00276">
    <property type="reaction ID" value="UER00406"/>
</dbReference>
<dbReference type="InterPro" id="IPR002606">
    <property type="entry name" value="Riboflavin_kinase_bac"/>
</dbReference>
<dbReference type="GO" id="GO:0005524">
    <property type="term" value="F:ATP binding"/>
    <property type="evidence" value="ECO:0007669"/>
    <property type="project" value="UniProtKB-UniRule"/>
</dbReference>
<keyword evidence="10 15" id="KW-0274">FAD</keyword>
<dbReference type="GO" id="GO:0009231">
    <property type="term" value="P:riboflavin biosynthetic process"/>
    <property type="evidence" value="ECO:0007669"/>
    <property type="project" value="InterPro"/>
</dbReference>
<evidence type="ECO:0000256" key="5">
    <source>
        <dbReference type="ARBA" id="ARBA00022643"/>
    </source>
</evidence>
<dbReference type="NCBIfam" id="NF004163">
    <property type="entry name" value="PRK05627.1-6"/>
    <property type="match status" value="1"/>
</dbReference>
<dbReference type="RefSeq" id="WP_051984615.1">
    <property type="nucleotide sequence ID" value="NZ_CP008985.1"/>
</dbReference>
<sequence length="327" mass="36636">MELIRGIHNLQPRHHGYVLTIGNFDGFHRGHQALITALLAEGRHRRLPVMVMIFEPQPQEYFSGTSAQARLTRLRDKVKYLATAGVDAILCVAFNKKFSELSAHAFLFDLVVDKLGARFICVGDDFHFGTRRQGNFTMLQHASNQVGFEVMRIITYTEGGRRISSTAVRKALLQDRLVEAEMLLGHLYRISGRVIYGDALGRTLGFPTANISLKGLLAPLNGVYAVWVYGITKSPLPGVANLGTRPTVTGNRESQQHMEVHLIDVTLNLYGCHIEIVICAKVRNEQCFVSLEELKQQIANDVVSVRQYFKLGPQQPALKIINRESNE</sequence>
<keyword evidence="9 15" id="KW-0418">Kinase</keyword>
<evidence type="ECO:0000256" key="13">
    <source>
        <dbReference type="ARBA" id="ARBA00047880"/>
    </source>
</evidence>
<dbReference type="AlphaFoldDB" id="A0A088N2B8"/>
<evidence type="ECO:0000256" key="8">
    <source>
        <dbReference type="ARBA" id="ARBA00022741"/>
    </source>
</evidence>
<dbReference type="SMART" id="SM00904">
    <property type="entry name" value="Flavokinase"/>
    <property type="match status" value="1"/>
</dbReference>
<evidence type="ECO:0000256" key="11">
    <source>
        <dbReference type="ARBA" id="ARBA00022840"/>
    </source>
</evidence>
<dbReference type="GO" id="GO:0008531">
    <property type="term" value="F:riboflavin kinase activity"/>
    <property type="evidence" value="ECO:0007669"/>
    <property type="project" value="UniProtKB-UniRule"/>
</dbReference>
<evidence type="ECO:0000313" key="17">
    <source>
        <dbReference type="EMBL" id="AIN47476.1"/>
    </source>
</evidence>
<comment type="pathway">
    <text evidence="3 15">Cofactor biosynthesis; FMN biosynthesis; FMN from riboflavin (ATP route): step 1/1.</text>
</comment>
<evidence type="ECO:0000256" key="6">
    <source>
        <dbReference type="ARBA" id="ARBA00022679"/>
    </source>
</evidence>
<dbReference type="SUPFAM" id="SSF82114">
    <property type="entry name" value="Riboflavin kinase-like"/>
    <property type="match status" value="1"/>
</dbReference>
<feature type="domain" description="Riboflavin kinase" evidence="16">
    <location>
        <begin position="183"/>
        <end position="310"/>
    </location>
</feature>
<comment type="pathway">
    <text evidence="2 15">Cofactor biosynthesis; FAD biosynthesis; FAD from FMN: step 1/1.</text>
</comment>
<proteinExistence type="inferred from homology"/>
<dbReference type="PANTHER" id="PTHR22749">
    <property type="entry name" value="RIBOFLAVIN KINASE/FMN ADENYLYLTRANSFERASE"/>
    <property type="match status" value="1"/>
</dbReference>
<organism evidence="17 18">
    <name type="scientific">Candidatus Palibaumannia cicadellinicola</name>
    <dbReference type="NCBI Taxonomy" id="186490"/>
    <lineage>
        <taxon>Bacteria</taxon>
        <taxon>Pseudomonadati</taxon>
        <taxon>Pseudomonadota</taxon>
        <taxon>Gammaproteobacteria</taxon>
        <taxon>Candidatus Palibaumannia</taxon>
    </lineage>
</organism>
<evidence type="ECO:0000256" key="4">
    <source>
        <dbReference type="ARBA" id="ARBA00022630"/>
    </source>
</evidence>
<name>A0A088N2B8_9GAMM</name>
<dbReference type="GO" id="GO:0009398">
    <property type="term" value="P:FMN biosynthetic process"/>
    <property type="evidence" value="ECO:0007669"/>
    <property type="project" value="UniProtKB-UniRule"/>
</dbReference>
<dbReference type="OrthoDB" id="9803667at2"/>
<comment type="catalytic activity">
    <reaction evidence="13 15">
        <text>riboflavin + ATP = FMN + ADP + H(+)</text>
        <dbReference type="Rhea" id="RHEA:14357"/>
        <dbReference type="ChEBI" id="CHEBI:15378"/>
        <dbReference type="ChEBI" id="CHEBI:30616"/>
        <dbReference type="ChEBI" id="CHEBI:57986"/>
        <dbReference type="ChEBI" id="CHEBI:58210"/>
        <dbReference type="ChEBI" id="CHEBI:456216"/>
        <dbReference type="EC" id="2.7.1.26"/>
    </reaction>
</comment>
<dbReference type="InterPro" id="IPR015865">
    <property type="entry name" value="Riboflavin_kinase_bac/euk"/>
</dbReference>
<comment type="similarity">
    <text evidence="15">Belongs to the ribF family.</text>
</comment>
<evidence type="ECO:0000256" key="15">
    <source>
        <dbReference type="PIRNR" id="PIRNR004491"/>
    </source>
</evidence>
<dbReference type="Pfam" id="PF01687">
    <property type="entry name" value="Flavokinase"/>
    <property type="match status" value="1"/>
</dbReference>
<evidence type="ECO:0000256" key="1">
    <source>
        <dbReference type="ARBA" id="ARBA00002121"/>
    </source>
</evidence>
<dbReference type="Pfam" id="PF06574">
    <property type="entry name" value="FAD_syn"/>
    <property type="match status" value="1"/>
</dbReference>
<keyword evidence="12" id="KW-0511">Multifunctional enzyme</keyword>
<keyword evidence="7 15" id="KW-0548">Nucleotidyltransferase</keyword>
<dbReference type="KEGG" id="bcib:IM45_1223"/>
<dbReference type="EC" id="2.7.1.26" evidence="15"/>
<keyword evidence="4 15" id="KW-0285">Flavoprotein</keyword>
<dbReference type="GO" id="GO:0003919">
    <property type="term" value="F:FMN adenylyltransferase activity"/>
    <property type="evidence" value="ECO:0007669"/>
    <property type="project" value="UniProtKB-UniRule"/>
</dbReference>
<dbReference type="Gene3D" id="3.40.50.620">
    <property type="entry name" value="HUPs"/>
    <property type="match status" value="1"/>
</dbReference>
<comment type="catalytic activity">
    <reaction evidence="14 15">
        <text>FMN + ATP + H(+) = FAD + diphosphate</text>
        <dbReference type="Rhea" id="RHEA:17237"/>
        <dbReference type="ChEBI" id="CHEBI:15378"/>
        <dbReference type="ChEBI" id="CHEBI:30616"/>
        <dbReference type="ChEBI" id="CHEBI:33019"/>
        <dbReference type="ChEBI" id="CHEBI:57692"/>
        <dbReference type="ChEBI" id="CHEBI:58210"/>
        <dbReference type="EC" id="2.7.7.2"/>
    </reaction>
</comment>
<dbReference type="EMBL" id="CP008985">
    <property type="protein sequence ID" value="AIN47476.1"/>
    <property type="molecule type" value="Genomic_DNA"/>
</dbReference>
<dbReference type="EC" id="2.7.7.2" evidence="15"/>
<dbReference type="InterPro" id="IPR023468">
    <property type="entry name" value="Riboflavin_kinase"/>
</dbReference>
<keyword evidence="5 15" id="KW-0288">FMN</keyword>
<dbReference type="InterPro" id="IPR014729">
    <property type="entry name" value="Rossmann-like_a/b/a_fold"/>
</dbReference>
<dbReference type="NCBIfam" id="TIGR00083">
    <property type="entry name" value="ribF"/>
    <property type="match status" value="1"/>
</dbReference>